<gene>
    <name evidence="2" type="ORF">FJT64_000183</name>
</gene>
<organism evidence="2 3">
    <name type="scientific">Amphibalanus amphitrite</name>
    <name type="common">Striped barnacle</name>
    <name type="synonym">Balanus amphitrite</name>
    <dbReference type="NCBI Taxonomy" id="1232801"/>
    <lineage>
        <taxon>Eukaryota</taxon>
        <taxon>Metazoa</taxon>
        <taxon>Ecdysozoa</taxon>
        <taxon>Arthropoda</taxon>
        <taxon>Crustacea</taxon>
        <taxon>Multicrustacea</taxon>
        <taxon>Cirripedia</taxon>
        <taxon>Thoracica</taxon>
        <taxon>Thoracicalcarea</taxon>
        <taxon>Balanomorpha</taxon>
        <taxon>Balanoidea</taxon>
        <taxon>Balanidae</taxon>
        <taxon>Amphibalaninae</taxon>
        <taxon>Amphibalanus</taxon>
    </lineage>
</organism>
<feature type="compositionally biased region" description="Basic and acidic residues" evidence="1">
    <location>
        <begin position="46"/>
        <end position="55"/>
    </location>
</feature>
<comment type="caution">
    <text evidence="2">The sequence shown here is derived from an EMBL/GenBank/DDBJ whole genome shotgun (WGS) entry which is preliminary data.</text>
</comment>
<dbReference type="AlphaFoldDB" id="A0A6A4XBB8"/>
<evidence type="ECO:0000313" key="3">
    <source>
        <dbReference type="Proteomes" id="UP000440578"/>
    </source>
</evidence>
<proteinExistence type="predicted"/>
<dbReference type="Proteomes" id="UP000440578">
    <property type="component" value="Unassembled WGS sequence"/>
</dbReference>
<protein>
    <submittedName>
        <fullName evidence="2">Uncharacterized protein</fullName>
    </submittedName>
</protein>
<dbReference type="OrthoDB" id="8250201at2759"/>
<name>A0A6A4XBB8_AMPAM</name>
<sequence>MPFYLDDILNEKKGPPPALDLSKARMPTKEDFDKVFEKVPDYKIKPGKVRPDEGRVSGALHFRSSRSERQPVQLSYPDPMPASMAGVSLDDLCSTDINWRMLTMARPRGKLEDEFFSK</sequence>
<feature type="region of interest" description="Disordered" evidence="1">
    <location>
        <begin position="46"/>
        <end position="79"/>
    </location>
</feature>
<reference evidence="2 3" key="1">
    <citation type="submission" date="2019-07" db="EMBL/GenBank/DDBJ databases">
        <title>Draft genome assembly of a fouling barnacle, Amphibalanus amphitrite (Darwin, 1854): The first reference genome for Thecostraca.</title>
        <authorList>
            <person name="Kim W."/>
        </authorList>
    </citation>
    <scope>NUCLEOTIDE SEQUENCE [LARGE SCALE GENOMIC DNA]</scope>
    <source>
        <strain evidence="2">SNU_AA5</strain>
        <tissue evidence="2">Soma without cirri and trophi</tissue>
    </source>
</reference>
<accession>A0A6A4XBB8</accession>
<evidence type="ECO:0000256" key="1">
    <source>
        <dbReference type="SAM" id="MobiDB-lite"/>
    </source>
</evidence>
<keyword evidence="3" id="KW-1185">Reference proteome</keyword>
<dbReference type="EMBL" id="VIIS01000003">
    <property type="protein sequence ID" value="KAF0314699.1"/>
    <property type="molecule type" value="Genomic_DNA"/>
</dbReference>
<evidence type="ECO:0000313" key="2">
    <source>
        <dbReference type="EMBL" id="KAF0314699.1"/>
    </source>
</evidence>